<dbReference type="PANTHER" id="PTHR47326:SF1">
    <property type="entry name" value="HTH PSQ-TYPE DOMAIN-CONTAINING PROTEIN"/>
    <property type="match status" value="1"/>
</dbReference>
<sequence length="183" mass="21257">IRSAQRAMKKLHLHAYHVRCVQELKDLDKEKCLVYCRWFQTFVGNHGIEEFDQVFFTDEAWFHLSGYVNSQNNRIWSSENPNVLHEKPLHCQKIGVWCAVSRRRIVGSIFFSPDLSPADFFLWGYFKGIVYKNNPHTLDDLKRNITMAINSISLQVLHNVASNMVKSACACIAEEGSHFEHML</sequence>
<dbReference type="Proteomes" id="UP000235965">
    <property type="component" value="Unassembled WGS sequence"/>
</dbReference>
<dbReference type="InParanoid" id="A0A2J7R034"/>
<dbReference type="AlphaFoldDB" id="A0A2J7R034"/>
<dbReference type="PANTHER" id="PTHR47326">
    <property type="entry name" value="TRANSPOSABLE ELEMENT TC3 TRANSPOSASE-LIKE PROTEIN"/>
    <property type="match status" value="1"/>
</dbReference>
<gene>
    <name evidence="1" type="ORF">B7P43_G17545</name>
</gene>
<accession>A0A2J7R034</accession>
<dbReference type="STRING" id="105785.A0A2J7R034"/>
<protein>
    <submittedName>
        <fullName evidence="1">Uncharacterized protein</fullName>
    </submittedName>
</protein>
<comment type="caution">
    <text evidence="1">The sequence shown here is derived from an EMBL/GenBank/DDBJ whole genome shotgun (WGS) entry which is preliminary data.</text>
</comment>
<reference evidence="1 2" key="1">
    <citation type="submission" date="2017-12" db="EMBL/GenBank/DDBJ databases">
        <title>Hemimetabolous genomes reveal molecular basis of termite eusociality.</title>
        <authorList>
            <person name="Harrison M.C."/>
            <person name="Jongepier E."/>
            <person name="Robertson H.M."/>
            <person name="Arning N."/>
            <person name="Bitard-Feildel T."/>
            <person name="Chao H."/>
            <person name="Childers C.P."/>
            <person name="Dinh H."/>
            <person name="Doddapaneni H."/>
            <person name="Dugan S."/>
            <person name="Gowin J."/>
            <person name="Greiner C."/>
            <person name="Han Y."/>
            <person name="Hu H."/>
            <person name="Hughes D.S.T."/>
            <person name="Huylmans A.-K."/>
            <person name="Kemena C."/>
            <person name="Kremer L.P.M."/>
            <person name="Lee S.L."/>
            <person name="Lopez-Ezquerra A."/>
            <person name="Mallet L."/>
            <person name="Monroy-Kuhn J.M."/>
            <person name="Moser A."/>
            <person name="Murali S.C."/>
            <person name="Muzny D.M."/>
            <person name="Otani S."/>
            <person name="Piulachs M.-D."/>
            <person name="Poelchau M."/>
            <person name="Qu J."/>
            <person name="Schaub F."/>
            <person name="Wada-Katsumata A."/>
            <person name="Worley K.C."/>
            <person name="Xie Q."/>
            <person name="Ylla G."/>
            <person name="Poulsen M."/>
            <person name="Gibbs R.A."/>
            <person name="Schal C."/>
            <person name="Richards S."/>
            <person name="Belles X."/>
            <person name="Korb J."/>
            <person name="Bornberg-Bauer E."/>
        </authorList>
    </citation>
    <scope>NUCLEOTIDE SEQUENCE [LARGE SCALE GENOMIC DNA]</scope>
    <source>
        <tissue evidence="1">Whole body</tissue>
    </source>
</reference>
<dbReference type="EMBL" id="NEVH01008297">
    <property type="protein sequence ID" value="PNF34202.1"/>
    <property type="molecule type" value="Genomic_DNA"/>
</dbReference>
<dbReference type="OrthoDB" id="7975043at2759"/>
<evidence type="ECO:0000313" key="2">
    <source>
        <dbReference type="Proteomes" id="UP000235965"/>
    </source>
</evidence>
<organism evidence="1 2">
    <name type="scientific">Cryptotermes secundus</name>
    <dbReference type="NCBI Taxonomy" id="105785"/>
    <lineage>
        <taxon>Eukaryota</taxon>
        <taxon>Metazoa</taxon>
        <taxon>Ecdysozoa</taxon>
        <taxon>Arthropoda</taxon>
        <taxon>Hexapoda</taxon>
        <taxon>Insecta</taxon>
        <taxon>Pterygota</taxon>
        <taxon>Neoptera</taxon>
        <taxon>Polyneoptera</taxon>
        <taxon>Dictyoptera</taxon>
        <taxon>Blattodea</taxon>
        <taxon>Blattoidea</taxon>
        <taxon>Termitoidae</taxon>
        <taxon>Kalotermitidae</taxon>
        <taxon>Cryptotermitinae</taxon>
        <taxon>Cryptotermes</taxon>
    </lineage>
</organism>
<dbReference type="GO" id="GO:0003676">
    <property type="term" value="F:nucleic acid binding"/>
    <property type="evidence" value="ECO:0007669"/>
    <property type="project" value="InterPro"/>
</dbReference>
<feature type="non-terminal residue" evidence="1">
    <location>
        <position position="1"/>
    </location>
</feature>
<keyword evidence="2" id="KW-1185">Reference proteome</keyword>
<proteinExistence type="predicted"/>
<evidence type="ECO:0000313" key="1">
    <source>
        <dbReference type="EMBL" id="PNF34202.1"/>
    </source>
</evidence>
<name>A0A2J7R034_9NEOP</name>
<dbReference type="Gene3D" id="3.30.420.10">
    <property type="entry name" value="Ribonuclease H-like superfamily/Ribonuclease H"/>
    <property type="match status" value="2"/>
</dbReference>
<dbReference type="InterPro" id="IPR036397">
    <property type="entry name" value="RNaseH_sf"/>
</dbReference>